<protein>
    <submittedName>
        <fullName evidence="2">Uncharacterized protein</fullName>
    </submittedName>
</protein>
<dbReference type="AlphaFoldDB" id="A0A4Z1KPJ7"/>
<gene>
    <name evidence="2" type="ORF">BPOR_0660g00020</name>
</gene>
<sequence>MNPNLGKLYYAFTTRPKEMTAWEMEDWVDGQSKRTGRGFYVPKGEIFCRVLNQNGILCKNTKNFGTSSILVHYKRYHVVEYHTSAPRSRTRTKEQAERSKKCFEQQVLQVLRANNINENGTWEELTEMIKRYELREKQLGSKKATQIRQAYDASEANEQDDAALISIRRPVAEVFSTVIENNAKLAKSITAMGKATEMEAERQKMVSPRKRAVSDIGKEGIEKRARTEEKTSLSAGGTIENNPQ</sequence>
<comment type="caution">
    <text evidence="2">The sequence shown here is derived from an EMBL/GenBank/DDBJ whole genome shotgun (WGS) entry which is preliminary data.</text>
</comment>
<proteinExistence type="predicted"/>
<dbReference type="Proteomes" id="UP000297280">
    <property type="component" value="Unassembled WGS sequence"/>
</dbReference>
<dbReference type="EMBL" id="PQXO01000659">
    <property type="protein sequence ID" value="TGO83349.1"/>
    <property type="molecule type" value="Genomic_DNA"/>
</dbReference>
<dbReference type="OrthoDB" id="3542656at2759"/>
<feature type="compositionally biased region" description="Basic and acidic residues" evidence="1">
    <location>
        <begin position="212"/>
        <end position="231"/>
    </location>
</feature>
<feature type="compositionally biased region" description="Polar residues" evidence="1">
    <location>
        <begin position="232"/>
        <end position="244"/>
    </location>
</feature>
<feature type="region of interest" description="Disordered" evidence="1">
    <location>
        <begin position="199"/>
        <end position="244"/>
    </location>
</feature>
<evidence type="ECO:0000313" key="3">
    <source>
        <dbReference type="Proteomes" id="UP000297280"/>
    </source>
</evidence>
<keyword evidence="3" id="KW-1185">Reference proteome</keyword>
<evidence type="ECO:0000313" key="2">
    <source>
        <dbReference type="EMBL" id="TGO83349.1"/>
    </source>
</evidence>
<reference evidence="2 3" key="1">
    <citation type="submission" date="2017-12" db="EMBL/GenBank/DDBJ databases">
        <title>Comparative genomics of Botrytis spp.</title>
        <authorList>
            <person name="Valero-Jimenez C.A."/>
            <person name="Tapia P."/>
            <person name="Veloso J."/>
            <person name="Silva-Moreno E."/>
            <person name="Staats M."/>
            <person name="Valdes J.H."/>
            <person name="Van Kan J.A.L."/>
        </authorList>
    </citation>
    <scope>NUCLEOTIDE SEQUENCE [LARGE SCALE GENOMIC DNA]</scope>
    <source>
        <strain evidence="2 3">MUCL3349</strain>
    </source>
</reference>
<name>A0A4Z1KPJ7_9HELO</name>
<accession>A0A4Z1KPJ7</accession>
<organism evidence="2 3">
    <name type="scientific">Botrytis porri</name>
    <dbReference type="NCBI Taxonomy" id="87229"/>
    <lineage>
        <taxon>Eukaryota</taxon>
        <taxon>Fungi</taxon>
        <taxon>Dikarya</taxon>
        <taxon>Ascomycota</taxon>
        <taxon>Pezizomycotina</taxon>
        <taxon>Leotiomycetes</taxon>
        <taxon>Helotiales</taxon>
        <taxon>Sclerotiniaceae</taxon>
        <taxon>Botrytis</taxon>
    </lineage>
</organism>
<evidence type="ECO:0000256" key="1">
    <source>
        <dbReference type="SAM" id="MobiDB-lite"/>
    </source>
</evidence>